<keyword evidence="1" id="KW-0472">Membrane</keyword>
<dbReference type="EMBL" id="PREZ01000005">
    <property type="protein sequence ID" value="PPA69532.1"/>
    <property type="molecule type" value="Genomic_DNA"/>
</dbReference>
<feature type="transmembrane region" description="Helical" evidence="1">
    <location>
        <begin position="5"/>
        <end position="25"/>
    </location>
</feature>
<dbReference type="RefSeq" id="WP_104058525.1">
    <property type="nucleotide sequence ID" value="NZ_PREZ01000005.1"/>
</dbReference>
<dbReference type="Proteomes" id="UP000239047">
    <property type="component" value="Unassembled WGS sequence"/>
</dbReference>
<evidence type="ECO:0000313" key="3">
    <source>
        <dbReference type="Proteomes" id="UP000239047"/>
    </source>
</evidence>
<protein>
    <submittedName>
        <fullName evidence="2">Uncharacterized protein</fullName>
    </submittedName>
</protein>
<evidence type="ECO:0000313" key="2">
    <source>
        <dbReference type="EMBL" id="PPA69532.1"/>
    </source>
</evidence>
<gene>
    <name evidence="2" type="ORF">C4B60_13355</name>
</gene>
<dbReference type="OrthoDB" id="2454526at2"/>
<keyword evidence="1" id="KW-0812">Transmembrane</keyword>
<sequence length="79" mass="8802">MKKFIVFILSFVLLYFVFQIGSGLLLTSLHTPDFTPNNQFSGEVVFGQTSIIPFLGALLIAALAYVVSQKTFTLTKKIR</sequence>
<accession>A0A2S5G948</accession>
<feature type="transmembrane region" description="Helical" evidence="1">
    <location>
        <begin position="45"/>
        <end position="67"/>
    </location>
</feature>
<organism evidence="2 3">
    <name type="scientific">Jeotgalibacillus proteolyticus</name>
    <dbReference type="NCBI Taxonomy" id="2082395"/>
    <lineage>
        <taxon>Bacteria</taxon>
        <taxon>Bacillati</taxon>
        <taxon>Bacillota</taxon>
        <taxon>Bacilli</taxon>
        <taxon>Bacillales</taxon>
        <taxon>Caryophanaceae</taxon>
        <taxon>Jeotgalibacillus</taxon>
    </lineage>
</organism>
<name>A0A2S5G948_9BACL</name>
<evidence type="ECO:0000256" key="1">
    <source>
        <dbReference type="SAM" id="Phobius"/>
    </source>
</evidence>
<reference evidence="2 3" key="1">
    <citation type="submission" date="2018-02" db="EMBL/GenBank/DDBJ databases">
        <title>Jeotgalibacillus proteolyticum sp. nov. a protease producing bacterium isolated from ocean sediments of Laizhou Bay.</title>
        <authorList>
            <person name="Li Y."/>
        </authorList>
    </citation>
    <scope>NUCLEOTIDE SEQUENCE [LARGE SCALE GENOMIC DNA]</scope>
    <source>
        <strain evidence="2 3">22-7</strain>
    </source>
</reference>
<dbReference type="AlphaFoldDB" id="A0A2S5G948"/>
<proteinExistence type="predicted"/>
<comment type="caution">
    <text evidence="2">The sequence shown here is derived from an EMBL/GenBank/DDBJ whole genome shotgun (WGS) entry which is preliminary data.</text>
</comment>
<keyword evidence="3" id="KW-1185">Reference proteome</keyword>
<keyword evidence="1" id="KW-1133">Transmembrane helix</keyword>